<organism evidence="2">
    <name type="scientific">Vibrio tasmaniensis</name>
    <dbReference type="NCBI Taxonomy" id="212663"/>
    <lineage>
        <taxon>Bacteria</taxon>
        <taxon>Pseudomonadati</taxon>
        <taxon>Pseudomonadota</taxon>
        <taxon>Gammaproteobacteria</taxon>
        <taxon>Vibrionales</taxon>
        <taxon>Vibrionaceae</taxon>
        <taxon>Vibrio</taxon>
    </lineage>
</organism>
<evidence type="ECO:0000313" key="2">
    <source>
        <dbReference type="EMBL" id="AKN36315.1"/>
    </source>
</evidence>
<feature type="compositionally biased region" description="Basic and acidic residues" evidence="1">
    <location>
        <begin position="22"/>
        <end position="34"/>
    </location>
</feature>
<accession>A0A0H3ZK65</accession>
<proteinExistence type="predicted"/>
<dbReference type="EMBL" id="KP795485">
    <property type="protein sequence ID" value="AKN36315.1"/>
    <property type="molecule type" value="Genomic_DNA"/>
</dbReference>
<reference evidence="2" key="1">
    <citation type="journal article" date="2015" name="MBio">
        <title>Eco-Evolutionary Dynamics of Episomes among Ecologically Cohesive Bacterial Populations.</title>
        <authorList>
            <person name="Xue H."/>
            <person name="Cordero O.X."/>
            <person name="Camas F.M."/>
            <person name="Trimble W."/>
            <person name="Meyer F."/>
            <person name="Guglielmini J."/>
            <person name="Rocha E.P."/>
            <person name="Polz M.F."/>
        </authorList>
    </citation>
    <scope>NUCLEOTIDE SEQUENCE</scope>
    <source>
        <strain evidence="2">FF_112</strain>
    </source>
</reference>
<evidence type="ECO:0000256" key="1">
    <source>
        <dbReference type="SAM" id="MobiDB-lite"/>
    </source>
</evidence>
<name>A0A0H3ZK65_9VIBR</name>
<dbReference type="AlphaFoldDB" id="A0A0H3ZK65"/>
<feature type="compositionally biased region" description="Low complexity" evidence="1">
    <location>
        <begin position="1"/>
        <end position="20"/>
    </location>
</feature>
<protein>
    <submittedName>
        <fullName evidence="2">Uncharacterized protein</fullName>
    </submittedName>
</protein>
<feature type="region of interest" description="Disordered" evidence="1">
    <location>
        <begin position="1"/>
        <end position="48"/>
    </location>
</feature>
<sequence>MAQQNSNLTLSNSNSVTSVSPLEHESSPKNDISKRLQPVEPSRDVALSGSTSVENIVVIAAHVKARARHSSVWLELTVLFPETELNKPYWGQGIARGHVITETNKVGLNSRAVVMGWVTGSHQYIEV</sequence>